<evidence type="ECO:0000256" key="1">
    <source>
        <dbReference type="ARBA" id="ARBA00004496"/>
    </source>
</evidence>
<keyword evidence="8 16" id="KW-0808">Transferase</keyword>
<sequence>MVLIGIGGGTGSGKTTVAKRIVHSLGEERCAILPMDNYYKDMSHLPIEERRLVNYDHPDVIEHRLLVEHLRKLLHGEAVQIPTYDFVTYTRKVETLNFVPKKVILVEGIFALYYEELRELYELSLYVDTESDIRFIRRLMRDVKERGRSVESVVNQYLRTVKPMHDAYVEPTKRYADIIVPKGGHNDRAIEVVVNYITKRLEKEV</sequence>
<dbReference type="Gene3D" id="3.40.50.300">
    <property type="entry name" value="P-loop containing nucleotide triphosphate hydrolases"/>
    <property type="match status" value="1"/>
</dbReference>
<evidence type="ECO:0000256" key="3">
    <source>
        <dbReference type="ARBA" id="ARBA00004784"/>
    </source>
</evidence>
<keyword evidence="10 16" id="KW-0418">Kinase</keyword>
<dbReference type="GO" id="GO:0005524">
    <property type="term" value="F:ATP binding"/>
    <property type="evidence" value="ECO:0007669"/>
    <property type="project" value="UniProtKB-UniRule"/>
</dbReference>
<evidence type="ECO:0000313" key="20">
    <source>
        <dbReference type="Proteomes" id="UP000077469"/>
    </source>
</evidence>
<dbReference type="NCBIfam" id="TIGR00235">
    <property type="entry name" value="udk"/>
    <property type="match status" value="1"/>
</dbReference>
<dbReference type="CDD" id="cd02023">
    <property type="entry name" value="UMPK"/>
    <property type="match status" value="1"/>
</dbReference>
<evidence type="ECO:0000256" key="4">
    <source>
        <dbReference type="ARBA" id="ARBA00005408"/>
    </source>
</evidence>
<evidence type="ECO:0000259" key="18">
    <source>
        <dbReference type="Pfam" id="PF00485"/>
    </source>
</evidence>
<feature type="binding site" evidence="16">
    <location>
        <begin position="8"/>
        <end position="15"/>
    </location>
    <ligand>
        <name>ATP</name>
        <dbReference type="ChEBI" id="CHEBI:30616"/>
    </ligand>
</feature>
<evidence type="ECO:0000256" key="5">
    <source>
        <dbReference type="ARBA" id="ARBA00012137"/>
    </source>
</evidence>
<comment type="subcellular location">
    <subcellularLocation>
        <location evidence="1 16 17">Cytoplasm</location>
    </subcellularLocation>
</comment>
<comment type="catalytic activity">
    <reaction evidence="15 16 17">
        <text>uridine + ATP = UMP + ADP + H(+)</text>
        <dbReference type="Rhea" id="RHEA:16825"/>
        <dbReference type="ChEBI" id="CHEBI:15378"/>
        <dbReference type="ChEBI" id="CHEBI:16704"/>
        <dbReference type="ChEBI" id="CHEBI:30616"/>
        <dbReference type="ChEBI" id="CHEBI:57865"/>
        <dbReference type="ChEBI" id="CHEBI:456216"/>
        <dbReference type="EC" id="2.7.1.48"/>
    </reaction>
</comment>
<dbReference type="Pfam" id="PF00485">
    <property type="entry name" value="PRK"/>
    <property type="match status" value="1"/>
</dbReference>
<proteinExistence type="inferred from homology"/>
<dbReference type="GO" id="GO:0004849">
    <property type="term" value="F:uridine kinase activity"/>
    <property type="evidence" value="ECO:0007669"/>
    <property type="project" value="UniProtKB-UniRule"/>
</dbReference>
<evidence type="ECO:0000256" key="14">
    <source>
        <dbReference type="ARBA" id="ARBA00047436"/>
    </source>
</evidence>
<keyword evidence="9 16" id="KW-0547">Nucleotide-binding</keyword>
<dbReference type="HAMAP" id="MF_00551">
    <property type="entry name" value="Uridine_kinase"/>
    <property type="match status" value="1"/>
</dbReference>
<evidence type="ECO:0000256" key="8">
    <source>
        <dbReference type="ARBA" id="ARBA00022679"/>
    </source>
</evidence>
<evidence type="ECO:0000256" key="6">
    <source>
        <dbReference type="ARBA" id="ARBA00021478"/>
    </source>
</evidence>
<evidence type="ECO:0000256" key="15">
    <source>
        <dbReference type="ARBA" id="ARBA00048909"/>
    </source>
</evidence>
<dbReference type="OrthoDB" id="9777642at2"/>
<dbReference type="GO" id="GO:0044206">
    <property type="term" value="P:UMP salvage"/>
    <property type="evidence" value="ECO:0007669"/>
    <property type="project" value="UniProtKB-UniRule"/>
</dbReference>
<dbReference type="PRINTS" id="PR00988">
    <property type="entry name" value="URIDINKINASE"/>
</dbReference>
<evidence type="ECO:0000256" key="7">
    <source>
        <dbReference type="ARBA" id="ARBA00022490"/>
    </source>
</evidence>
<dbReference type="KEGG" id="phy:AJ81_04555"/>
<feature type="domain" description="Phosphoribulokinase/uridine kinase" evidence="18">
    <location>
        <begin position="3"/>
        <end position="187"/>
    </location>
</feature>
<dbReference type="UniPathway" id="UPA00574">
    <property type="reaction ID" value="UER00637"/>
</dbReference>
<accession>A0A0X1KQK6</accession>
<dbReference type="InterPro" id="IPR000764">
    <property type="entry name" value="Uridine_kinase-like"/>
</dbReference>
<evidence type="ECO:0000256" key="10">
    <source>
        <dbReference type="ARBA" id="ARBA00022777"/>
    </source>
</evidence>
<comment type="catalytic activity">
    <reaction evidence="14 17">
        <text>cytidine + ATP = CMP + ADP + H(+)</text>
        <dbReference type="Rhea" id="RHEA:24674"/>
        <dbReference type="ChEBI" id="CHEBI:15378"/>
        <dbReference type="ChEBI" id="CHEBI:17562"/>
        <dbReference type="ChEBI" id="CHEBI:30616"/>
        <dbReference type="ChEBI" id="CHEBI:60377"/>
        <dbReference type="ChEBI" id="CHEBI:456216"/>
        <dbReference type="EC" id="2.7.1.48"/>
    </reaction>
</comment>
<evidence type="ECO:0000256" key="13">
    <source>
        <dbReference type="ARBA" id="ARBA00031452"/>
    </source>
</evidence>
<protein>
    <recommendedName>
        <fullName evidence="6 16">Uridine kinase</fullName>
        <ecNumber evidence="5 16">2.7.1.48</ecNumber>
    </recommendedName>
    <alternativeName>
        <fullName evidence="12 16">Cytidine monophosphokinase</fullName>
    </alternativeName>
    <alternativeName>
        <fullName evidence="13 16">Uridine monophosphokinase</fullName>
    </alternativeName>
</protein>
<dbReference type="GO" id="GO:0044211">
    <property type="term" value="P:CTP salvage"/>
    <property type="evidence" value="ECO:0007669"/>
    <property type="project" value="UniProtKB-UniRule"/>
</dbReference>
<evidence type="ECO:0000256" key="9">
    <source>
        <dbReference type="ARBA" id="ARBA00022741"/>
    </source>
</evidence>
<dbReference type="NCBIfam" id="NF004018">
    <property type="entry name" value="PRK05480.1"/>
    <property type="match status" value="1"/>
</dbReference>
<dbReference type="InterPro" id="IPR006083">
    <property type="entry name" value="PRK/URK"/>
</dbReference>
<comment type="similarity">
    <text evidence="4 16 17">Belongs to the uridine kinase family.</text>
</comment>
<dbReference type="RefSeq" id="WP_031504821.1">
    <property type="nucleotide sequence ID" value="NC_022795.1"/>
</dbReference>
<dbReference type="PATRIC" id="fig|1123384.7.peg.891"/>
<gene>
    <name evidence="16" type="primary">udk</name>
    <name evidence="19" type="ORF">AJ81_04555</name>
</gene>
<dbReference type="SUPFAM" id="SSF52540">
    <property type="entry name" value="P-loop containing nucleoside triphosphate hydrolases"/>
    <property type="match status" value="1"/>
</dbReference>
<evidence type="ECO:0000256" key="16">
    <source>
        <dbReference type="HAMAP-Rule" id="MF_00551"/>
    </source>
</evidence>
<dbReference type="PaxDb" id="1123384-AJ81_04555"/>
<dbReference type="EC" id="2.7.1.48" evidence="5 16"/>
<dbReference type="EMBL" id="CP007141">
    <property type="protein sequence ID" value="AJC73596.1"/>
    <property type="molecule type" value="Genomic_DNA"/>
</dbReference>
<keyword evidence="7 16" id="KW-0963">Cytoplasm</keyword>
<reference evidence="19 20" key="1">
    <citation type="submission" date="2014-01" db="EMBL/GenBank/DDBJ databases">
        <title>Genome sequencing of Thermotog hypogea.</title>
        <authorList>
            <person name="Zhang X."/>
            <person name="Alvare G."/>
            <person name="Fristensky B."/>
            <person name="Chen L."/>
            <person name="Suen T."/>
            <person name="Chen Q."/>
            <person name="Ma K."/>
        </authorList>
    </citation>
    <scope>NUCLEOTIDE SEQUENCE [LARGE SCALE GENOMIC DNA]</scope>
    <source>
        <strain evidence="19 20">DSM 11164</strain>
    </source>
</reference>
<evidence type="ECO:0000256" key="2">
    <source>
        <dbReference type="ARBA" id="ARBA00004690"/>
    </source>
</evidence>
<organism evidence="19 20">
    <name type="scientific">Pseudothermotoga hypogea DSM 11164 = NBRC 106472</name>
    <dbReference type="NCBI Taxonomy" id="1123384"/>
    <lineage>
        <taxon>Bacteria</taxon>
        <taxon>Thermotogati</taxon>
        <taxon>Thermotogota</taxon>
        <taxon>Thermotogae</taxon>
        <taxon>Thermotogales</taxon>
        <taxon>Thermotogaceae</taxon>
        <taxon>Pseudothermotoga</taxon>
    </lineage>
</organism>
<comment type="pathway">
    <text evidence="2 16 17">Pyrimidine metabolism; UMP biosynthesis via salvage pathway; UMP from uridine: step 1/1.</text>
</comment>
<dbReference type="PANTHER" id="PTHR10285">
    <property type="entry name" value="URIDINE KINASE"/>
    <property type="match status" value="1"/>
</dbReference>
<comment type="pathway">
    <text evidence="3 16 17">Pyrimidine metabolism; CTP biosynthesis via salvage pathway; CTP from cytidine: step 1/3.</text>
</comment>
<dbReference type="GO" id="GO:0043771">
    <property type="term" value="F:cytidine kinase activity"/>
    <property type="evidence" value="ECO:0007669"/>
    <property type="project" value="RHEA"/>
</dbReference>
<dbReference type="InterPro" id="IPR027417">
    <property type="entry name" value="P-loop_NTPase"/>
</dbReference>
<dbReference type="GO" id="GO:0005737">
    <property type="term" value="C:cytoplasm"/>
    <property type="evidence" value="ECO:0007669"/>
    <property type="project" value="UniProtKB-SubCell"/>
</dbReference>
<dbReference type="InterPro" id="IPR026008">
    <property type="entry name" value="Uridine_kinase"/>
</dbReference>
<evidence type="ECO:0000313" key="19">
    <source>
        <dbReference type="EMBL" id="AJC73596.1"/>
    </source>
</evidence>
<dbReference type="STRING" id="1123384.AJ81_04555"/>
<evidence type="ECO:0000256" key="17">
    <source>
        <dbReference type="RuleBase" id="RU003825"/>
    </source>
</evidence>
<evidence type="ECO:0000256" key="12">
    <source>
        <dbReference type="ARBA" id="ARBA00030641"/>
    </source>
</evidence>
<name>A0A0X1KQK6_9THEM</name>
<keyword evidence="11 16" id="KW-0067">ATP-binding</keyword>
<evidence type="ECO:0000256" key="11">
    <source>
        <dbReference type="ARBA" id="ARBA00022840"/>
    </source>
</evidence>
<dbReference type="Proteomes" id="UP000077469">
    <property type="component" value="Chromosome"/>
</dbReference>
<dbReference type="UniPathway" id="UPA00579">
    <property type="reaction ID" value="UER00640"/>
</dbReference>
<dbReference type="AlphaFoldDB" id="A0A0X1KQK6"/>
<keyword evidence="20" id="KW-1185">Reference proteome</keyword>